<feature type="transmembrane region" description="Helical" evidence="1">
    <location>
        <begin position="276"/>
        <end position="299"/>
    </location>
</feature>
<keyword evidence="1" id="KW-0812">Transmembrane</keyword>
<protein>
    <recommendedName>
        <fullName evidence="4">DUF2079 domain-containing protein</fullName>
    </recommendedName>
</protein>
<gene>
    <name evidence="2" type="ORF">AKK44_01385</name>
</gene>
<keyword evidence="1" id="KW-0472">Membrane</keyword>
<dbReference type="Proteomes" id="UP000049578">
    <property type="component" value="Unassembled WGS sequence"/>
</dbReference>
<dbReference type="RefSeq" id="WP_054278185.1">
    <property type="nucleotide sequence ID" value="NZ_LHQM01000005.1"/>
</dbReference>
<evidence type="ECO:0000313" key="3">
    <source>
        <dbReference type="Proteomes" id="UP000049578"/>
    </source>
</evidence>
<reference evidence="2 3" key="1">
    <citation type="submission" date="2015-08" db="EMBL/GenBank/DDBJ databases">
        <title>Genome sequence of Streptococcus phocae subsp. phocae ATCC 51973T isolated from liver specimen obtained from seal.</title>
        <authorList>
            <person name="Avendano-Herrera R."/>
        </authorList>
    </citation>
    <scope>NUCLEOTIDE SEQUENCE [LARGE SCALE GENOMIC DNA]</scope>
    <source>
        <strain evidence="2 3">ATCC 51973</strain>
    </source>
</reference>
<name>A0A0P6SKS6_9STRE</name>
<feature type="transmembrane region" description="Helical" evidence="1">
    <location>
        <begin position="107"/>
        <end position="125"/>
    </location>
</feature>
<evidence type="ECO:0000313" key="2">
    <source>
        <dbReference type="EMBL" id="KPJ23060.1"/>
    </source>
</evidence>
<feature type="transmembrane region" description="Helical" evidence="1">
    <location>
        <begin position="233"/>
        <end position="256"/>
    </location>
</feature>
<feature type="transmembrane region" description="Helical" evidence="1">
    <location>
        <begin position="311"/>
        <end position="330"/>
    </location>
</feature>
<evidence type="ECO:0000256" key="1">
    <source>
        <dbReference type="SAM" id="Phobius"/>
    </source>
</evidence>
<feature type="transmembrane region" description="Helical" evidence="1">
    <location>
        <begin position="82"/>
        <end position="101"/>
    </location>
</feature>
<dbReference type="STRING" id="119224.AKK44_01385"/>
<feature type="transmembrane region" description="Helical" evidence="1">
    <location>
        <begin position="379"/>
        <end position="404"/>
    </location>
</feature>
<accession>A0A0P6SKS6</accession>
<dbReference type="PATRIC" id="fig|119224.3.peg.1403"/>
<feature type="transmembrane region" description="Helical" evidence="1">
    <location>
        <begin position="39"/>
        <end position="61"/>
    </location>
</feature>
<keyword evidence="1" id="KW-1133">Transmembrane helix</keyword>
<feature type="transmembrane region" description="Helical" evidence="1">
    <location>
        <begin position="336"/>
        <end position="358"/>
    </location>
</feature>
<feature type="transmembrane region" description="Helical" evidence="1">
    <location>
        <begin position="137"/>
        <end position="160"/>
    </location>
</feature>
<dbReference type="EMBL" id="LHQM01000005">
    <property type="protein sequence ID" value="KPJ23060.1"/>
    <property type="molecule type" value="Genomic_DNA"/>
</dbReference>
<proteinExistence type="predicted"/>
<sequence length="519" mass="59282">MSPLNEDVVLGEVTYVLNDGPVSHTTKHETKIPVLHKCYLLFISIVISSLTAAVPFLIDAANAFQSQNLYIGMMLTKGEFPYSNIFTTQGLLYFGLIALSYHLGTTLWLVLVHIFCYYLSGVYLYKLVNYFTKEQTVALAMATLYYILSAILGMGGLYAMQFATPFVLISTWFLTKYFAGVVQDEAFVLFGFLGAFSMLLEPKALVFWVLACVTISIYNIVKKHIARGFYQLLGTIFGMNLVFYTAGYFILSAQILNPYLTQAVAYPFKHLMIGQFSGLTQMILPLLLAIGFGLLTGLFDLAYQSRSDEDAVIKWFLFAVSFVYLATAILMPDFQLYHLLPLLPFTLVLLAIPLARHYEAGLAKISHRRRRGKNGPRRVFFLYFSKHFYMPLLLMLLAVGWFVYDRTQVININQERFHIGAYFKKKLTKDQAIYVWDDSAKIYLESRAKSASQFPTPTLNVDTIEHQKLLEDELLENKAVYIIVNKKQTLPKSIKTILRTKYKPYHAIRTKGFTIYKQK</sequence>
<keyword evidence="3" id="KW-1185">Reference proteome</keyword>
<dbReference type="AlphaFoldDB" id="A0A0P6SKS6"/>
<organism evidence="2 3">
    <name type="scientific">Streptococcus phocae</name>
    <dbReference type="NCBI Taxonomy" id="119224"/>
    <lineage>
        <taxon>Bacteria</taxon>
        <taxon>Bacillati</taxon>
        <taxon>Bacillota</taxon>
        <taxon>Bacilli</taxon>
        <taxon>Lactobacillales</taxon>
        <taxon>Streptococcaceae</taxon>
        <taxon>Streptococcus</taxon>
    </lineage>
</organism>
<feature type="transmembrane region" description="Helical" evidence="1">
    <location>
        <begin position="204"/>
        <end position="221"/>
    </location>
</feature>
<evidence type="ECO:0008006" key="4">
    <source>
        <dbReference type="Google" id="ProtNLM"/>
    </source>
</evidence>
<comment type="caution">
    <text evidence="2">The sequence shown here is derived from an EMBL/GenBank/DDBJ whole genome shotgun (WGS) entry which is preliminary data.</text>
</comment>